<comment type="catalytic activity">
    <reaction evidence="9">
        <text>ATP + H2O = ADP + phosphate + H(+)</text>
        <dbReference type="Rhea" id="RHEA:13065"/>
        <dbReference type="ChEBI" id="CHEBI:15377"/>
        <dbReference type="ChEBI" id="CHEBI:15378"/>
        <dbReference type="ChEBI" id="CHEBI:30616"/>
        <dbReference type="ChEBI" id="CHEBI:43474"/>
        <dbReference type="ChEBI" id="CHEBI:456216"/>
        <dbReference type="EC" id="3.6.4.12"/>
    </reaction>
    <physiologicalReaction direction="left-to-right" evidence="9">
        <dbReference type="Rhea" id="RHEA:13066"/>
    </physiologicalReaction>
</comment>
<comment type="caution">
    <text evidence="15">The sequence shown here is derived from an EMBL/GenBank/DDBJ whole genome shotgun (WGS) entry which is preliminary data.</text>
</comment>
<accession>A0A3M7RYN9</accession>
<dbReference type="GO" id="GO:0008270">
    <property type="term" value="F:zinc ion binding"/>
    <property type="evidence" value="ECO:0007669"/>
    <property type="project" value="UniProtKB-KW"/>
</dbReference>
<dbReference type="GO" id="GO:0005694">
    <property type="term" value="C:chromosome"/>
    <property type="evidence" value="ECO:0007669"/>
    <property type="project" value="UniProtKB-ARBA"/>
</dbReference>
<dbReference type="InterPro" id="IPR003593">
    <property type="entry name" value="AAA+_ATPase"/>
</dbReference>
<dbReference type="InterPro" id="IPR014001">
    <property type="entry name" value="Helicase_ATP-bd"/>
</dbReference>
<evidence type="ECO:0000256" key="11">
    <source>
        <dbReference type="SAM" id="Coils"/>
    </source>
</evidence>
<dbReference type="InterPro" id="IPR047187">
    <property type="entry name" value="SF1_C_Upf1"/>
</dbReference>
<evidence type="ECO:0000259" key="14">
    <source>
        <dbReference type="PROSITE" id="PS51061"/>
    </source>
</evidence>
<reference evidence="15 16" key="1">
    <citation type="journal article" date="2018" name="Sci. Rep.">
        <title>Genomic signatures of local adaptation to the degree of environmental predictability in rotifers.</title>
        <authorList>
            <person name="Franch-Gras L."/>
            <person name="Hahn C."/>
            <person name="Garcia-Roger E.M."/>
            <person name="Carmona M.J."/>
            <person name="Serra M."/>
            <person name="Gomez A."/>
        </authorList>
    </citation>
    <scope>NUCLEOTIDE SEQUENCE [LARGE SCALE GENOMIC DNA]</scope>
    <source>
        <strain evidence="15">HYR1</strain>
    </source>
</reference>
<keyword evidence="15" id="KW-0238">DNA-binding</keyword>
<dbReference type="SMART" id="SM00393">
    <property type="entry name" value="R3H"/>
    <property type="match status" value="1"/>
</dbReference>
<dbReference type="STRING" id="10195.A0A3M7RYN9"/>
<dbReference type="OrthoDB" id="6513042at2759"/>
<dbReference type="CDD" id="cd18044">
    <property type="entry name" value="DEXXQc_SMUBP2"/>
    <property type="match status" value="1"/>
</dbReference>
<dbReference type="Gene3D" id="3.30.1370.50">
    <property type="entry name" value="R3H-like domain"/>
    <property type="match status" value="1"/>
</dbReference>
<dbReference type="PANTHER" id="PTHR43788">
    <property type="entry name" value="DNA2/NAM7 HELICASE FAMILY MEMBER"/>
    <property type="match status" value="1"/>
</dbReference>
<dbReference type="Pfam" id="PF13086">
    <property type="entry name" value="AAA_11"/>
    <property type="match status" value="1"/>
</dbReference>
<feature type="coiled-coil region" evidence="11">
    <location>
        <begin position="258"/>
        <end position="285"/>
    </location>
</feature>
<comment type="similarity">
    <text evidence="1">Belongs to the DNA2/NAM7 helicase family.</text>
</comment>
<name>A0A3M7RYN9_BRAPC</name>
<dbReference type="InterPro" id="IPR000058">
    <property type="entry name" value="Znf_AN1"/>
</dbReference>
<evidence type="ECO:0000256" key="12">
    <source>
        <dbReference type="SAM" id="MobiDB-lite"/>
    </source>
</evidence>
<dbReference type="PROSITE" id="PS51061">
    <property type="entry name" value="R3H"/>
    <property type="match status" value="1"/>
</dbReference>
<dbReference type="InterPro" id="IPR035896">
    <property type="entry name" value="AN1-like_Znf"/>
</dbReference>
<dbReference type="SMART" id="SM00487">
    <property type="entry name" value="DEXDc"/>
    <property type="match status" value="1"/>
</dbReference>
<dbReference type="AlphaFoldDB" id="A0A3M7RYN9"/>
<dbReference type="Pfam" id="PF01428">
    <property type="entry name" value="zf-AN1"/>
    <property type="match status" value="1"/>
</dbReference>
<keyword evidence="5 15" id="KW-0378">Hydrolase</keyword>
<sequence>MRPYGGSKSTHDQKVSDIVSLSENSVPPSQLNSAKNVLTGTVTKVNNYSISVAIDNDIETIDDGLNENDTFKLLKLCNEVTHKRIKGALISIKENKVNSRSSHLFDVIFQNCQPEKIQTMLGNELKLAFFNSRLDQSQQNAVKFSFEQKDLAIIHGPPGTGKTTTLVEIIKQNCLKYKQKLLICAPSNIAVDNLVERLAIPEKGFSKIKLIRLGHPARLLENIHQYSLDSVLTKSDQYKLASDIKSDMDKTLRLIRKSSTQKCERESLKREMRELRKELYQRENRALKEVLKEADCILATLTTTHSDGPLKHLTEDHFDIIIIDECSQALEAACWIPLVRGAKKLILAGDHLQLPPTILSKEAAVKGLDLTLMKRLIDTYGHECTKMLTIQYRMNKLINNWISDRLYESKLVAHETVAEHLLCDLDAIDKDENTNTALVFIDTEGCDMPEMVIVDENSSEDEESKANDGEANVVCKHVSDLIKAKLKQQDIAVITPYNLQMQLIKAKLHAKFPNVEVKSVDGFQGREKEAIILSLVRSNSRGEVGFLADQRRINVAITRARRHLCVVADSHTCKNDQFLKSFLDYCEQYGDIRSGFDYQGSGNDLSELEFEDIKFSKLKIKEHRPKSDGNKQKLVKKKKDAETEEDKVFQSEVNEIIEKLKNGHIQEFSFSSKLNPKQRRIVHEMAEKNKIEHESQGADDNRFIRIYLNRKIVEEPKAIVFAEPVIEEAQGAIEISNNFDGLSEENSKKKKVKKTKQNAKQVVHVVEPKAKKETGCYLLGELTDQNDSDLKFRSDCRVCPWCKKFILNSSFVMHQLHCSKLHSNLDVEPKQEVSNKKTAGSGKNSKVKKNPLETAKTDDFDELLEMFQKSNSVCNFQGCKVLVQTLGQNCEFCRSRFCLKHCLAEAHGCGDEAKAQARAHIRKTGNLQVNEKQSSYAEKIRHQYNEKKLHEKIETMRAERTGSNKNKDKKN</sequence>
<dbReference type="PANTHER" id="PTHR43788:SF8">
    <property type="entry name" value="DNA-BINDING PROTEIN SMUBP-2"/>
    <property type="match status" value="1"/>
</dbReference>
<evidence type="ECO:0000256" key="10">
    <source>
        <dbReference type="PROSITE-ProRule" id="PRU00449"/>
    </source>
</evidence>
<dbReference type="InterPro" id="IPR036867">
    <property type="entry name" value="R3H_dom_sf"/>
</dbReference>
<feature type="domain" description="AN1-type" evidence="13">
    <location>
        <begin position="868"/>
        <end position="917"/>
    </location>
</feature>
<dbReference type="SMART" id="SM00382">
    <property type="entry name" value="AAA"/>
    <property type="match status" value="1"/>
</dbReference>
<evidence type="ECO:0000256" key="1">
    <source>
        <dbReference type="ARBA" id="ARBA00007913"/>
    </source>
</evidence>
<dbReference type="InterPro" id="IPR001374">
    <property type="entry name" value="R3H_dom"/>
</dbReference>
<keyword evidence="7" id="KW-0862">Zinc</keyword>
<dbReference type="Gene3D" id="2.40.30.270">
    <property type="match status" value="1"/>
</dbReference>
<proteinExistence type="inferred from homology"/>
<evidence type="ECO:0000256" key="4">
    <source>
        <dbReference type="ARBA" id="ARBA00022771"/>
    </source>
</evidence>
<keyword evidence="8" id="KW-0067">ATP-binding</keyword>
<dbReference type="InterPro" id="IPR004483">
    <property type="entry name" value="SMUBP-2/Hcs1-like"/>
</dbReference>
<protein>
    <submittedName>
        <fullName evidence="15">DNA-binding SMUBP-2</fullName>
        <ecNumber evidence="15">3.6.1.15</ecNumber>
        <ecNumber evidence="15">3.6.1.3</ecNumber>
    </submittedName>
</protein>
<dbReference type="EMBL" id="REGN01002359">
    <property type="protein sequence ID" value="RNA28636.1"/>
    <property type="molecule type" value="Genomic_DNA"/>
</dbReference>
<evidence type="ECO:0000313" key="16">
    <source>
        <dbReference type="Proteomes" id="UP000276133"/>
    </source>
</evidence>
<dbReference type="EC" id="3.6.1.3" evidence="15"/>
<evidence type="ECO:0000256" key="9">
    <source>
        <dbReference type="ARBA" id="ARBA00048432"/>
    </source>
</evidence>
<dbReference type="Gene3D" id="4.10.1110.10">
    <property type="entry name" value="AN1-like Zinc finger"/>
    <property type="match status" value="1"/>
</dbReference>
<dbReference type="GO" id="GO:0003677">
    <property type="term" value="F:DNA binding"/>
    <property type="evidence" value="ECO:0007669"/>
    <property type="project" value="UniProtKB-KW"/>
</dbReference>
<dbReference type="InterPro" id="IPR050534">
    <property type="entry name" value="Coronavir_polyprotein_1ab"/>
</dbReference>
<dbReference type="GO" id="GO:0005634">
    <property type="term" value="C:nucleus"/>
    <property type="evidence" value="ECO:0007669"/>
    <property type="project" value="TreeGrafter"/>
</dbReference>
<dbReference type="GO" id="GO:0043139">
    <property type="term" value="F:5'-3' DNA helicase activity"/>
    <property type="evidence" value="ECO:0007669"/>
    <property type="project" value="TreeGrafter"/>
</dbReference>
<organism evidence="15 16">
    <name type="scientific">Brachionus plicatilis</name>
    <name type="common">Marine rotifer</name>
    <name type="synonym">Brachionus muelleri</name>
    <dbReference type="NCBI Taxonomy" id="10195"/>
    <lineage>
        <taxon>Eukaryota</taxon>
        <taxon>Metazoa</taxon>
        <taxon>Spiralia</taxon>
        <taxon>Gnathifera</taxon>
        <taxon>Rotifera</taxon>
        <taxon>Eurotatoria</taxon>
        <taxon>Monogononta</taxon>
        <taxon>Pseudotrocha</taxon>
        <taxon>Ploima</taxon>
        <taxon>Brachionidae</taxon>
        <taxon>Brachionus</taxon>
    </lineage>
</organism>
<keyword evidence="6" id="KW-0347">Helicase</keyword>
<dbReference type="Proteomes" id="UP000276133">
    <property type="component" value="Unassembled WGS sequence"/>
</dbReference>
<dbReference type="GO" id="GO:0005524">
    <property type="term" value="F:ATP binding"/>
    <property type="evidence" value="ECO:0007669"/>
    <property type="project" value="UniProtKB-KW"/>
</dbReference>
<evidence type="ECO:0000256" key="5">
    <source>
        <dbReference type="ARBA" id="ARBA00022801"/>
    </source>
</evidence>
<evidence type="ECO:0000259" key="13">
    <source>
        <dbReference type="PROSITE" id="PS51039"/>
    </source>
</evidence>
<feature type="domain" description="R3H" evidence="14">
    <location>
        <begin position="647"/>
        <end position="710"/>
    </location>
</feature>
<dbReference type="SUPFAM" id="SSF52540">
    <property type="entry name" value="P-loop containing nucleoside triphosphate hydrolases"/>
    <property type="match status" value="1"/>
</dbReference>
<dbReference type="CDD" id="cd02325">
    <property type="entry name" value="R3H"/>
    <property type="match status" value="1"/>
</dbReference>
<evidence type="ECO:0000256" key="8">
    <source>
        <dbReference type="ARBA" id="ARBA00022840"/>
    </source>
</evidence>
<dbReference type="EC" id="3.6.1.15" evidence="15"/>
<feature type="region of interest" description="Disordered" evidence="12">
    <location>
        <begin position="943"/>
        <end position="971"/>
    </location>
</feature>
<dbReference type="GO" id="GO:0005737">
    <property type="term" value="C:cytoplasm"/>
    <property type="evidence" value="ECO:0007669"/>
    <property type="project" value="TreeGrafter"/>
</dbReference>
<keyword evidence="2" id="KW-0479">Metal-binding</keyword>
<keyword evidence="11" id="KW-0175">Coiled coil</keyword>
<gene>
    <name evidence="15" type="ORF">BpHYR1_012801</name>
</gene>
<dbReference type="CDD" id="cd18808">
    <property type="entry name" value="SF1_C_Upf1"/>
    <property type="match status" value="1"/>
</dbReference>
<keyword evidence="16" id="KW-1185">Reference proteome</keyword>
<evidence type="ECO:0000256" key="3">
    <source>
        <dbReference type="ARBA" id="ARBA00022741"/>
    </source>
</evidence>
<dbReference type="Gene3D" id="3.40.50.300">
    <property type="entry name" value="P-loop containing nucleotide triphosphate hydrolases"/>
    <property type="match status" value="2"/>
</dbReference>
<dbReference type="InterPro" id="IPR041679">
    <property type="entry name" value="DNA2/NAM7-like_C"/>
</dbReference>
<keyword evidence="4 10" id="KW-0863">Zinc-finger</keyword>
<dbReference type="FunFam" id="3.40.50.300:FF:000326">
    <property type="entry name" value="P-loop containing nucleoside triphosphate hydrolase"/>
    <property type="match status" value="1"/>
</dbReference>
<feature type="region of interest" description="Disordered" evidence="12">
    <location>
        <begin position="829"/>
        <end position="851"/>
    </location>
</feature>
<dbReference type="Pfam" id="PF01424">
    <property type="entry name" value="R3H"/>
    <property type="match status" value="1"/>
</dbReference>
<evidence type="ECO:0000256" key="6">
    <source>
        <dbReference type="ARBA" id="ARBA00022806"/>
    </source>
</evidence>
<dbReference type="InterPro" id="IPR041677">
    <property type="entry name" value="DNA2/NAM7_AAA_11"/>
</dbReference>
<keyword evidence="3" id="KW-0547">Nucleotide-binding</keyword>
<dbReference type="SMART" id="SM00154">
    <property type="entry name" value="ZnF_AN1"/>
    <property type="match status" value="1"/>
</dbReference>
<evidence type="ECO:0000256" key="7">
    <source>
        <dbReference type="ARBA" id="ARBA00022833"/>
    </source>
</evidence>
<evidence type="ECO:0000313" key="15">
    <source>
        <dbReference type="EMBL" id="RNA28636.1"/>
    </source>
</evidence>
<dbReference type="NCBIfam" id="TIGR00376">
    <property type="entry name" value="IGHMBP2 family helicase"/>
    <property type="match status" value="1"/>
</dbReference>
<dbReference type="SUPFAM" id="SSF118310">
    <property type="entry name" value="AN1-like Zinc finger"/>
    <property type="match status" value="1"/>
</dbReference>
<evidence type="ECO:0000256" key="2">
    <source>
        <dbReference type="ARBA" id="ARBA00022723"/>
    </source>
</evidence>
<dbReference type="SUPFAM" id="SSF82708">
    <property type="entry name" value="R3H domain"/>
    <property type="match status" value="1"/>
</dbReference>
<dbReference type="GO" id="GO:0016887">
    <property type="term" value="F:ATP hydrolysis activity"/>
    <property type="evidence" value="ECO:0007669"/>
    <property type="project" value="RHEA"/>
</dbReference>
<dbReference type="InterPro" id="IPR027417">
    <property type="entry name" value="P-loop_NTPase"/>
</dbReference>
<dbReference type="PROSITE" id="PS51039">
    <property type="entry name" value="ZF_AN1"/>
    <property type="match status" value="1"/>
</dbReference>
<dbReference type="Pfam" id="PF13087">
    <property type="entry name" value="AAA_12"/>
    <property type="match status" value="1"/>
</dbReference>